<proteinExistence type="predicted"/>
<accession>A0A225WJ85</accession>
<keyword evidence="2" id="KW-1185">Reference proteome</keyword>
<name>A0A225WJ85_9STRA</name>
<dbReference type="EMBL" id="NBNE01000817">
    <property type="protein sequence ID" value="OWZ17077.1"/>
    <property type="molecule type" value="Genomic_DNA"/>
</dbReference>
<dbReference type="Proteomes" id="UP000198211">
    <property type="component" value="Unassembled WGS sequence"/>
</dbReference>
<dbReference type="AlphaFoldDB" id="A0A225WJ85"/>
<organism evidence="1 2">
    <name type="scientific">Phytophthora megakarya</name>
    <dbReference type="NCBI Taxonomy" id="4795"/>
    <lineage>
        <taxon>Eukaryota</taxon>
        <taxon>Sar</taxon>
        <taxon>Stramenopiles</taxon>
        <taxon>Oomycota</taxon>
        <taxon>Peronosporomycetes</taxon>
        <taxon>Peronosporales</taxon>
        <taxon>Peronosporaceae</taxon>
        <taxon>Phytophthora</taxon>
    </lineage>
</organism>
<comment type="caution">
    <text evidence="1">The sequence shown here is derived from an EMBL/GenBank/DDBJ whole genome shotgun (WGS) entry which is preliminary data.</text>
</comment>
<evidence type="ECO:0008006" key="3">
    <source>
        <dbReference type="Google" id="ProtNLM"/>
    </source>
</evidence>
<sequence length="145" mass="16738">MIILATTSEEIKEVKAALKSACKMKELGEAKFILEMEIDHDHSATTLMIKHTRYIDDVVTRFSQFVDPVTTPPLPRLASLHRHSNLWLLKVPKAPGSTWYHPRCFPICYLLEKKGRLKFLLCLVNQSVFLLHPPSHLTEPRCQQY</sequence>
<evidence type="ECO:0000313" key="1">
    <source>
        <dbReference type="EMBL" id="OWZ17077.1"/>
    </source>
</evidence>
<evidence type="ECO:0000313" key="2">
    <source>
        <dbReference type="Proteomes" id="UP000198211"/>
    </source>
</evidence>
<gene>
    <name evidence="1" type="ORF">PHMEG_0009024</name>
</gene>
<reference evidence="2" key="1">
    <citation type="submission" date="2017-03" db="EMBL/GenBank/DDBJ databases">
        <title>Phytopthora megakarya and P. palmivora, two closely related causual agents of cacao black pod achieved similar genome size and gene model numbers by different mechanisms.</title>
        <authorList>
            <person name="Ali S."/>
            <person name="Shao J."/>
            <person name="Larry D.J."/>
            <person name="Kronmiller B."/>
            <person name="Shen D."/>
            <person name="Strem M.D."/>
            <person name="Melnick R.L."/>
            <person name="Guiltinan M.J."/>
            <person name="Tyler B.M."/>
            <person name="Meinhardt L.W."/>
            <person name="Bailey B.A."/>
        </authorList>
    </citation>
    <scope>NUCLEOTIDE SEQUENCE [LARGE SCALE GENOMIC DNA]</scope>
    <source>
        <strain evidence="2">zdho120</strain>
    </source>
</reference>
<protein>
    <recommendedName>
        <fullName evidence="3">Reverse transcriptase Ty1/copia-type domain-containing protein</fullName>
    </recommendedName>
</protein>